<dbReference type="EMBL" id="GDHC01009803">
    <property type="protein sequence ID" value="JAQ08826.1"/>
    <property type="molecule type" value="Transcribed_RNA"/>
</dbReference>
<organism evidence="1">
    <name type="scientific">Lygus hesperus</name>
    <name type="common">Western plant bug</name>
    <dbReference type="NCBI Taxonomy" id="30085"/>
    <lineage>
        <taxon>Eukaryota</taxon>
        <taxon>Metazoa</taxon>
        <taxon>Ecdysozoa</taxon>
        <taxon>Arthropoda</taxon>
        <taxon>Hexapoda</taxon>
        <taxon>Insecta</taxon>
        <taxon>Pterygota</taxon>
        <taxon>Neoptera</taxon>
        <taxon>Paraneoptera</taxon>
        <taxon>Hemiptera</taxon>
        <taxon>Heteroptera</taxon>
        <taxon>Panheteroptera</taxon>
        <taxon>Cimicomorpha</taxon>
        <taxon>Miridae</taxon>
        <taxon>Mirini</taxon>
        <taxon>Lygus</taxon>
    </lineage>
</organism>
<protein>
    <submittedName>
        <fullName evidence="1">Isoleucine--tRNA ligase</fullName>
    </submittedName>
</protein>
<proteinExistence type="predicted"/>
<accession>A0A0A9WH80</accession>
<dbReference type="GO" id="GO:0016874">
    <property type="term" value="F:ligase activity"/>
    <property type="evidence" value="ECO:0007669"/>
    <property type="project" value="UniProtKB-KW"/>
</dbReference>
<gene>
    <name evidence="1" type="primary">ileS_46</name>
    <name evidence="1" type="ORF">CM83_44732</name>
    <name evidence="2" type="ORF">g.36360</name>
</gene>
<sequence length="111" mass="12660">MYRGIESGNTQISPLTTLHNLVMSEHTEVDDVRPYTLNNVDSKKAFVKRVGVIPNSSFQIIHDFISIEKDLDNVYGFVPESIFYRMGRPIMWLERFVGQTAYRIDSGGSDS</sequence>
<reference evidence="1" key="1">
    <citation type="journal article" date="2014" name="PLoS ONE">
        <title>Transcriptome-Based Identification of ABC Transporters in the Western Tarnished Plant Bug Lygus hesperus.</title>
        <authorList>
            <person name="Hull J.J."/>
            <person name="Chaney K."/>
            <person name="Geib S.M."/>
            <person name="Fabrick J.A."/>
            <person name="Brent C.S."/>
            <person name="Walsh D."/>
            <person name="Lavine L.C."/>
        </authorList>
    </citation>
    <scope>NUCLEOTIDE SEQUENCE</scope>
</reference>
<dbReference type="EMBL" id="GBHO01035797">
    <property type="protein sequence ID" value="JAG07807.1"/>
    <property type="molecule type" value="Transcribed_RNA"/>
</dbReference>
<reference evidence="1" key="2">
    <citation type="submission" date="2014-07" db="EMBL/GenBank/DDBJ databases">
        <authorList>
            <person name="Hull J."/>
        </authorList>
    </citation>
    <scope>NUCLEOTIDE SEQUENCE</scope>
</reference>
<dbReference type="AlphaFoldDB" id="A0A0A9WH80"/>
<evidence type="ECO:0000313" key="2">
    <source>
        <dbReference type="EMBL" id="JAQ08826.1"/>
    </source>
</evidence>
<keyword evidence="1" id="KW-0436">Ligase</keyword>
<reference evidence="2" key="3">
    <citation type="journal article" date="2016" name="Gigascience">
        <title>De novo construction of an expanded transcriptome assembly for the western tarnished plant bug, Lygus hesperus.</title>
        <authorList>
            <person name="Tassone E.E."/>
            <person name="Geib S.M."/>
            <person name="Hall B."/>
            <person name="Fabrick J.A."/>
            <person name="Brent C.S."/>
            <person name="Hull J.J."/>
        </authorList>
    </citation>
    <scope>NUCLEOTIDE SEQUENCE</scope>
</reference>
<name>A0A0A9WH80_LYGHE</name>
<evidence type="ECO:0000313" key="1">
    <source>
        <dbReference type="EMBL" id="JAG07807.1"/>
    </source>
</evidence>